<feature type="region of interest" description="Disordered" evidence="1">
    <location>
        <begin position="1"/>
        <end position="93"/>
    </location>
</feature>
<name>A0A9W8WX12_9PLEO</name>
<dbReference type="AlphaFoldDB" id="A0A9W8WX12"/>
<dbReference type="Proteomes" id="UP001140562">
    <property type="component" value="Unassembled WGS sequence"/>
</dbReference>
<gene>
    <name evidence="2" type="ORF">N0V87_006450</name>
</gene>
<evidence type="ECO:0000313" key="3">
    <source>
        <dbReference type="Proteomes" id="UP001140562"/>
    </source>
</evidence>
<protein>
    <submittedName>
        <fullName evidence="2">Uncharacterized protein</fullName>
    </submittedName>
</protein>
<sequence length="384" mass="42802">MPDSDPDVYDMDASDEEADSDTAPATKGGGSTAAPKSSSGAKAKLKKPSSAFKSASKTAASSRPVRAATGASRRVVTTSSEADDDEDPLQAPDPIIDQYGLEVEVDPGEAVDQETVDHGEYMELMQRLDEFGWLQLVLLAYSHEEYVNSTFMMGCSRRDFIAASDTTLLTMHEGVLEEITKRFGNLNRLVMMGHPGVKKWVDMLETRSGEGEGHPSIYVRALTHDKSNGKDYDAFSLAEAKHIADLALAYASDLTDYNRKEYNKIGWRVDRLWSDQWTQSASNKGERFFLKTQKNKNNDKVRTCQLKTFARVLQRRIAEAEARQDPTVPVMHYVGYATNAKKRKADHQRGGTNSNWLMQCIRYIAEAAGYRIFITSWTVALISE</sequence>
<dbReference type="EMBL" id="JAPEUV010000068">
    <property type="protein sequence ID" value="KAJ4334957.1"/>
    <property type="molecule type" value="Genomic_DNA"/>
</dbReference>
<evidence type="ECO:0000256" key="1">
    <source>
        <dbReference type="SAM" id="MobiDB-lite"/>
    </source>
</evidence>
<organism evidence="2 3">
    <name type="scientific">Didymella glomerata</name>
    <dbReference type="NCBI Taxonomy" id="749621"/>
    <lineage>
        <taxon>Eukaryota</taxon>
        <taxon>Fungi</taxon>
        <taxon>Dikarya</taxon>
        <taxon>Ascomycota</taxon>
        <taxon>Pezizomycotina</taxon>
        <taxon>Dothideomycetes</taxon>
        <taxon>Pleosporomycetidae</taxon>
        <taxon>Pleosporales</taxon>
        <taxon>Pleosporineae</taxon>
        <taxon>Didymellaceae</taxon>
        <taxon>Didymella</taxon>
    </lineage>
</organism>
<keyword evidence="3" id="KW-1185">Reference proteome</keyword>
<evidence type="ECO:0000313" key="2">
    <source>
        <dbReference type="EMBL" id="KAJ4334957.1"/>
    </source>
</evidence>
<feature type="compositionally biased region" description="Low complexity" evidence="1">
    <location>
        <begin position="21"/>
        <end position="62"/>
    </location>
</feature>
<proteinExistence type="predicted"/>
<reference evidence="2" key="1">
    <citation type="submission" date="2022-10" db="EMBL/GenBank/DDBJ databases">
        <title>Tapping the CABI collections for fungal endophytes: first genome assemblies for Collariella, Neodidymelliopsis, Ascochyta clinopodiicola, Didymella pomorum, Didymosphaeria variabile, Neocosmospora piperis and Neocucurbitaria cava.</title>
        <authorList>
            <person name="Hill R."/>
        </authorList>
    </citation>
    <scope>NUCLEOTIDE SEQUENCE</scope>
    <source>
        <strain evidence="2">IMI 360193</strain>
    </source>
</reference>
<feature type="compositionally biased region" description="Acidic residues" evidence="1">
    <location>
        <begin position="1"/>
        <end position="20"/>
    </location>
</feature>
<dbReference type="OrthoDB" id="3799243at2759"/>
<comment type="caution">
    <text evidence="2">The sequence shown here is derived from an EMBL/GenBank/DDBJ whole genome shotgun (WGS) entry which is preliminary data.</text>
</comment>
<accession>A0A9W8WX12</accession>